<reference evidence="15" key="2">
    <citation type="submission" date="2025-08" db="UniProtKB">
        <authorList>
            <consortium name="Ensembl"/>
        </authorList>
    </citation>
    <scope>IDENTIFICATION</scope>
    <source>
        <strain evidence="15">Glennie</strain>
    </source>
</reference>
<keyword evidence="7 11" id="KW-0675">Receptor</keyword>
<keyword evidence="3 11" id="KW-0812">Transmembrane</keyword>
<dbReference type="InterPro" id="IPR004061">
    <property type="entry name" value="S1P_rcpt"/>
</dbReference>
<evidence type="ECO:0000256" key="2">
    <source>
        <dbReference type="ARBA" id="ARBA00022475"/>
    </source>
</evidence>
<comment type="similarity">
    <text evidence="11">Belongs to the G-protein coupled receptor 1 family.</text>
</comment>
<feature type="transmembrane region" description="Helical" evidence="13">
    <location>
        <begin position="202"/>
        <end position="225"/>
    </location>
</feature>
<dbReference type="GO" id="GO:0098793">
    <property type="term" value="C:presynapse"/>
    <property type="evidence" value="ECO:0007669"/>
    <property type="project" value="Ensembl"/>
</dbReference>
<keyword evidence="5 11" id="KW-0297">G-protein coupled receptor</keyword>
<dbReference type="InterPro" id="IPR000276">
    <property type="entry name" value="GPCR_Rhodpsn"/>
</dbReference>
<dbReference type="PROSITE" id="PS00237">
    <property type="entry name" value="G_PROTEIN_RECEP_F1_1"/>
    <property type="match status" value="1"/>
</dbReference>
<dbReference type="Bgee" id="ENSOANG00000049448">
    <property type="expression patterns" value="Expressed in liver and 4 other cell types or tissues"/>
</dbReference>
<organism evidence="15 16">
    <name type="scientific">Ornithorhynchus anatinus</name>
    <name type="common">Duckbill platypus</name>
    <dbReference type="NCBI Taxonomy" id="9258"/>
    <lineage>
        <taxon>Eukaryota</taxon>
        <taxon>Metazoa</taxon>
        <taxon>Chordata</taxon>
        <taxon>Craniata</taxon>
        <taxon>Vertebrata</taxon>
        <taxon>Euteleostomi</taxon>
        <taxon>Mammalia</taxon>
        <taxon>Monotremata</taxon>
        <taxon>Ornithorhynchidae</taxon>
        <taxon>Ornithorhynchus</taxon>
    </lineage>
</organism>
<dbReference type="GO" id="GO:0038036">
    <property type="term" value="F:sphingosine-1-phosphate receptor activity"/>
    <property type="evidence" value="ECO:0007669"/>
    <property type="project" value="InterPro"/>
</dbReference>
<feature type="region of interest" description="Disordered" evidence="12">
    <location>
        <begin position="327"/>
        <end position="392"/>
    </location>
</feature>
<keyword evidence="2" id="KW-1003">Cell membrane</keyword>
<dbReference type="GeneTree" id="ENSGT01050000244887"/>
<evidence type="ECO:0000256" key="9">
    <source>
        <dbReference type="ARBA" id="ARBA00023224"/>
    </source>
</evidence>
<reference evidence="15" key="3">
    <citation type="submission" date="2025-09" db="UniProtKB">
        <authorList>
            <consortium name="Ensembl"/>
        </authorList>
    </citation>
    <scope>IDENTIFICATION</scope>
    <source>
        <strain evidence="15">Glennie</strain>
    </source>
</reference>
<dbReference type="OMA" id="LERHITM"/>
<proteinExistence type="inferred from homology"/>
<dbReference type="PANTHER" id="PTHR22750">
    <property type="entry name" value="G-PROTEIN COUPLED RECEPTOR"/>
    <property type="match status" value="1"/>
</dbReference>
<dbReference type="GO" id="GO:0005737">
    <property type="term" value="C:cytoplasm"/>
    <property type="evidence" value="ECO:0000318"/>
    <property type="project" value="GO_Central"/>
</dbReference>
<sequence>WEAGVLGPSTPADAVLVLHYNYTGKLRGSRYLSGEGVRAEAAAFLAMCALIVVANLAVLLALWRHRRLRAPAYLLLGSLTLSDLLAGAAYAANLLLSGARTLRLSPALWFAREGGVAVALAASVLSLLAIALERHATMARRTPARPPRTGGGCRGGRARALRLAAAAWAASLGLGALPALGWNCMGHLASCSTVLPLFARAYVLFCVLVFSAALAAVLALYLRIYRLVRSHAPARPPARRLHPRSLALLRTVAVVLGAFTACWLPLFFLLLVDVACPGRSCPVLYQADYFLGLAMVNSLLNPLIYTLTSRDMRRALLLLLDPCCGRPPRSSSGRGEDRAGGVSDGGGGAARCRRPRTPAGNTGTSPQLDGPDTSGSTGNLTPVPAPETQGVY</sequence>
<name>A0A6I8NYI2_ORNAN</name>
<evidence type="ECO:0000256" key="6">
    <source>
        <dbReference type="ARBA" id="ARBA00023136"/>
    </source>
</evidence>
<gene>
    <name evidence="15" type="primary">S1PR5</name>
</gene>
<dbReference type="Pfam" id="PF00001">
    <property type="entry name" value="7tm_1"/>
    <property type="match status" value="1"/>
</dbReference>
<keyword evidence="10" id="KW-1015">Disulfide bond</keyword>
<evidence type="ECO:0000256" key="8">
    <source>
        <dbReference type="ARBA" id="ARBA00023180"/>
    </source>
</evidence>
<keyword evidence="9 11" id="KW-0807">Transducer</keyword>
<keyword evidence="4 13" id="KW-1133">Transmembrane helix</keyword>
<dbReference type="GO" id="GO:0007189">
    <property type="term" value="P:adenylate cyclase-activating G protein-coupled receptor signaling pathway"/>
    <property type="evidence" value="ECO:0000318"/>
    <property type="project" value="GO_Central"/>
</dbReference>
<evidence type="ECO:0000259" key="14">
    <source>
        <dbReference type="PROSITE" id="PS50262"/>
    </source>
</evidence>
<evidence type="ECO:0000256" key="13">
    <source>
        <dbReference type="SAM" id="Phobius"/>
    </source>
</evidence>
<evidence type="ECO:0000256" key="4">
    <source>
        <dbReference type="ARBA" id="ARBA00022989"/>
    </source>
</evidence>
<feature type="domain" description="G-protein coupled receptors family 1 profile" evidence="14">
    <location>
        <begin position="54"/>
        <end position="305"/>
    </location>
</feature>
<dbReference type="FunCoup" id="A0A6I8NYI2">
    <property type="interactions" value="906"/>
</dbReference>
<feature type="transmembrane region" description="Helical" evidence="13">
    <location>
        <begin position="289"/>
        <end position="308"/>
    </location>
</feature>
<evidence type="ECO:0000256" key="12">
    <source>
        <dbReference type="SAM" id="MobiDB-lite"/>
    </source>
</evidence>
<dbReference type="PRINTS" id="PR01523">
    <property type="entry name" value="S1PRECEPTOR"/>
</dbReference>
<dbReference type="InterPro" id="IPR017452">
    <property type="entry name" value="GPCR_Rhodpsn_7TM"/>
</dbReference>
<accession>A0A6I8NYI2</accession>
<keyword evidence="6 13" id="KW-0472">Membrane</keyword>
<comment type="subcellular location">
    <subcellularLocation>
        <location evidence="1">Cell membrane</location>
        <topology evidence="1">Multi-pass membrane protein</topology>
    </subcellularLocation>
</comment>
<feature type="disulfide bond" evidence="10">
    <location>
        <begin position="184"/>
        <end position="191"/>
    </location>
</feature>
<dbReference type="Gene3D" id="1.20.1070.10">
    <property type="entry name" value="Rhodopsin 7-helix transmembrane proteins"/>
    <property type="match status" value="1"/>
</dbReference>
<feature type="disulfide bond" evidence="10">
    <location>
        <begin position="276"/>
        <end position="281"/>
    </location>
</feature>
<evidence type="ECO:0000256" key="1">
    <source>
        <dbReference type="ARBA" id="ARBA00004651"/>
    </source>
</evidence>
<reference evidence="15 16" key="1">
    <citation type="journal article" date="2008" name="Nature">
        <title>Genome analysis of the platypus reveals unique signatures of evolution.</title>
        <authorList>
            <person name="Warren W.C."/>
            <person name="Hillier L.W."/>
            <person name="Marshall Graves J.A."/>
            <person name="Birney E."/>
            <person name="Ponting C.P."/>
            <person name="Grutzner F."/>
            <person name="Belov K."/>
            <person name="Miller W."/>
            <person name="Clarke L."/>
            <person name="Chinwalla A.T."/>
            <person name="Yang S.P."/>
            <person name="Heger A."/>
            <person name="Locke D.P."/>
            <person name="Miethke P."/>
            <person name="Waters P.D."/>
            <person name="Veyrunes F."/>
            <person name="Fulton L."/>
            <person name="Fulton B."/>
            <person name="Graves T."/>
            <person name="Wallis J."/>
            <person name="Puente X.S."/>
            <person name="Lopez-Otin C."/>
            <person name="Ordonez G.R."/>
            <person name="Eichler E.E."/>
            <person name="Chen L."/>
            <person name="Cheng Z."/>
            <person name="Deakin J.E."/>
            <person name="Alsop A."/>
            <person name="Thompson K."/>
            <person name="Kirby P."/>
            <person name="Papenfuss A.T."/>
            <person name="Wakefield M.J."/>
            <person name="Olender T."/>
            <person name="Lancet D."/>
            <person name="Huttley G.A."/>
            <person name="Smit A.F."/>
            <person name="Pask A."/>
            <person name="Temple-Smith P."/>
            <person name="Batzer M.A."/>
            <person name="Walker J.A."/>
            <person name="Konkel M.K."/>
            <person name="Harris R.S."/>
            <person name="Whittington C.M."/>
            <person name="Wong E.S."/>
            <person name="Gemmell N.J."/>
            <person name="Buschiazzo E."/>
            <person name="Vargas Jentzsch I.M."/>
            <person name="Merkel A."/>
            <person name="Schmitz J."/>
            <person name="Zemann A."/>
            <person name="Churakov G."/>
            <person name="Kriegs J.O."/>
            <person name="Brosius J."/>
            <person name="Murchison E.P."/>
            <person name="Sachidanandam R."/>
            <person name="Smith C."/>
            <person name="Hannon G.J."/>
            <person name="Tsend-Ayush E."/>
            <person name="McMillan D."/>
            <person name="Attenborough R."/>
            <person name="Rens W."/>
            <person name="Ferguson-Smith M."/>
            <person name="Lefevre C.M."/>
            <person name="Sharp J.A."/>
            <person name="Nicholas K.R."/>
            <person name="Ray D.A."/>
            <person name="Kube M."/>
            <person name="Reinhardt R."/>
            <person name="Pringle T.H."/>
            <person name="Taylor J."/>
            <person name="Jones R.C."/>
            <person name="Nixon B."/>
            <person name="Dacheux J.L."/>
            <person name="Niwa H."/>
            <person name="Sekita Y."/>
            <person name="Huang X."/>
            <person name="Stark A."/>
            <person name="Kheradpour P."/>
            <person name="Kellis M."/>
            <person name="Flicek P."/>
            <person name="Chen Y."/>
            <person name="Webber C."/>
            <person name="Hardison R."/>
            <person name="Nelson J."/>
            <person name="Hallsworth-Pepin K."/>
            <person name="Delehaunty K."/>
            <person name="Markovic C."/>
            <person name="Minx P."/>
            <person name="Feng Y."/>
            <person name="Kremitzki C."/>
            <person name="Mitreva M."/>
            <person name="Glasscock J."/>
            <person name="Wylie T."/>
            <person name="Wohldmann P."/>
            <person name="Thiru P."/>
            <person name="Nhan M.N."/>
            <person name="Pohl C.S."/>
            <person name="Smith S.M."/>
            <person name="Hou S."/>
            <person name="Nefedov M."/>
            <person name="de Jong P.J."/>
            <person name="Renfree M.B."/>
            <person name="Mardis E.R."/>
            <person name="Wilson R.K."/>
        </authorList>
    </citation>
    <scope>NUCLEOTIDE SEQUENCE [LARGE SCALE GENOMIC DNA]</scope>
    <source>
        <strain evidence="15 16">Glennie</strain>
    </source>
</reference>
<feature type="compositionally biased region" description="Polar residues" evidence="12">
    <location>
        <begin position="361"/>
        <end position="380"/>
    </location>
</feature>
<evidence type="ECO:0000256" key="11">
    <source>
        <dbReference type="RuleBase" id="RU000688"/>
    </source>
</evidence>
<dbReference type="GO" id="GO:0005886">
    <property type="term" value="C:plasma membrane"/>
    <property type="evidence" value="ECO:0000318"/>
    <property type="project" value="GO_Central"/>
</dbReference>
<evidence type="ECO:0000256" key="10">
    <source>
        <dbReference type="PIRSR" id="PIRSR604061-50"/>
    </source>
</evidence>
<feature type="transmembrane region" description="Helical" evidence="13">
    <location>
        <begin position="163"/>
        <end position="182"/>
    </location>
</feature>
<protein>
    <submittedName>
        <fullName evidence="15">Sphingosine-1-phosphate receptor 5</fullName>
    </submittedName>
</protein>
<evidence type="ECO:0000313" key="15">
    <source>
        <dbReference type="Ensembl" id="ENSOANP00000045871.1"/>
    </source>
</evidence>
<feature type="transmembrane region" description="Helical" evidence="13">
    <location>
        <begin position="246"/>
        <end position="269"/>
    </location>
</feature>
<evidence type="ECO:0000256" key="5">
    <source>
        <dbReference type="ARBA" id="ARBA00023040"/>
    </source>
</evidence>
<keyword evidence="16" id="KW-1185">Reference proteome</keyword>
<keyword evidence="8" id="KW-0325">Glycoprotein</keyword>
<dbReference type="InParanoid" id="A0A6I8NYI2"/>
<feature type="transmembrane region" description="Helical" evidence="13">
    <location>
        <begin position="74"/>
        <end position="95"/>
    </location>
</feature>
<dbReference type="PROSITE" id="PS50262">
    <property type="entry name" value="G_PROTEIN_RECEP_F1_2"/>
    <property type="match status" value="1"/>
</dbReference>
<feature type="transmembrane region" description="Helical" evidence="13">
    <location>
        <begin position="115"/>
        <end position="132"/>
    </location>
</feature>
<evidence type="ECO:0000256" key="3">
    <source>
        <dbReference type="ARBA" id="ARBA00022692"/>
    </source>
</evidence>
<dbReference type="SUPFAM" id="SSF81321">
    <property type="entry name" value="Family A G protein-coupled receptor-like"/>
    <property type="match status" value="1"/>
</dbReference>
<dbReference type="GO" id="GO:0004930">
    <property type="term" value="F:G protein-coupled receptor activity"/>
    <property type="evidence" value="ECO:0000318"/>
    <property type="project" value="GO_Central"/>
</dbReference>
<dbReference type="Ensembl" id="ENSOANT00000064918.1">
    <property type="protein sequence ID" value="ENSOANP00000045871.1"/>
    <property type="gene ID" value="ENSOANG00000049448.1"/>
</dbReference>
<dbReference type="Proteomes" id="UP000002279">
    <property type="component" value="Chromosome X2"/>
</dbReference>
<evidence type="ECO:0000256" key="7">
    <source>
        <dbReference type="ARBA" id="ARBA00023170"/>
    </source>
</evidence>
<feature type="transmembrane region" description="Helical" evidence="13">
    <location>
        <begin position="41"/>
        <end position="62"/>
    </location>
</feature>
<dbReference type="AlphaFoldDB" id="A0A6I8NYI2"/>
<evidence type="ECO:0000313" key="16">
    <source>
        <dbReference type="Proteomes" id="UP000002279"/>
    </source>
</evidence>
<dbReference type="PRINTS" id="PR00237">
    <property type="entry name" value="GPCRRHODOPSN"/>
</dbReference>